<dbReference type="Pfam" id="PF00188">
    <property type="entry name" value="CAP"/>
    <property type="match status" value="1"/>
</dbReference>
<reference evidence="4 5" key="1">
    <citation type="journal article" date="2015" name="Nature">
        <title>rRNA introns, odd ribosomes, and small enigmatic genomes across a large radiation of phyla.</title>
        <authorList>
            <person name="Brown C.T."/>
            <person name="Hug L.A."/>
            <person name="Thomas B.C."/>
            <person name="Sharon I."/>
            <person name="Castelle C.J."/>
            <person name="Singh A."/>
            <person name="Wilkins M.J."/>
            <person name="Williams K.H."/>
            <person name="Banfield J.F."/>
        </authorList>
    </citation>
    <scope>NUCLEOTIDE SEQUENCE [LARGE SCALE GENOMIC DNA]</scope>
</reference>
<evidence type="ECO:0000259" key="2">
    <source>
        <dbReference type="Pfam" id="PF00188"/>
    </source>
</evidence>
<evidence type="ECO:0000313" key="5">
    <source>
        <dbReference type="Proteomes" id="UP000034181"/>
    </source>
</evidence>
<proteinExistence type="predicted"/>
<gene>
    <name evidence="4" type="ORF">US96_C0017G0016</name>
</gene>
<dbReference type="Proteomes" id="UP000034181">
    <property type="component" value="Unassembled WGS sequence"/>
</dbReference>
<evidence type="ECO:0008006" key="6">
    <source>
        <dbReference type="Google" id="ProtNLM"/>
    </source>
</evidence>
<name>A0A0G0KHX5_9BACT</name>
<dbReference type="Pfam" id="PF00814">
    <property type="entry name" value="TsaD"/>
    <property type="match status" value="1"/>
</dbReference>
<keyword evidence="1" id="KW-1133">Transmembrane helix</keyword>
<feature type="domain" description="SCP" evidence="2">
    <location>
        <begin position="150"/>
        <end position="264"/>
    </location>
</feature>
<sequence>MKKLILDTTDSKKTTVKLEIDGKTEELTESNKPKSQITLILIDKLFKKNNLKPKDIDEIEVNTGPGSYTGTRVGVSIANAFGFGLNFLYCLIFPHPSNNHRAHVLHPKSIILVIGLLIFSSLFFSSNLNPLGTRIKAAADVSIQELLLFTNQKRTENNLSILTFNDQLATAAENKAADMFEKNYWAHNAPDGITPWTFIKDAGYNYVFAGENLARGFKNSDDIVDAWMASPTHRANVLSSKYKEVGFAVKSGTLNGEETILVVQEFGSTSVLSDTTSGSPPAVTAPETSSLGGLNMSGSVQSIPKLSVSSEIIIFLILGFIAIFIIDVFYIKRKKIIRFAGHNVDHILFLGVIIFIIIIFNTGAVL</sequence>
<dbReference type="InterPro" id="IPR014044">
    <property type="entry name" value="CAP_dom"/>
</dbReference>
<dbReference type="InterPro" id="IPR043129">
    <property type="entry name" value="ATPase_NBD"/>
</dbReference>
<evidence type="ECO:0000256" key="1">
    <source>
        <dbReference type="SAM" id="Phobius"/>
    </source>
</evidence>
<feature type="transmembrane region" description="Helical" evidence="1">
    <location>
        <begin position="105"/>
        <end position="124"/>
    </location>
</feature>
<dbReference type="AlphaFoldDB" id="A0A0G0KHX5"/>
<comment type="caution">
    <text evidence="4">The sequence shown here is derived from an EMBL/GenBank/DDBJ whole genome shotgun (WGS) entry which is preliminary data.</text>
</comment>
<organism evidence="4 5">
    <name type="scientific">Candidatus Woesebacteria bacterium GW2011_GWB1_38_5b</name>
    <dbReference type="NCBI Taxonomy" id="1618569"/>
    <lineage>
        <taxon>Bacteria</taxon>
        <taxon>Candidatus Woeseibacteriota</taxon>
    </lineage>
</organism>
<protein>
    <recommendedName>
        <fullName evidence="6">SCP domain-containing protein</fullName>
    </recommendedName>
</protein>
<accession>A0A0G0KHX5</accession>
<dbReference type="PANTHER" id="PTHR31157">
    <property type="entry name" value="SCP DOMAIN-CONTAINING PROTEIN"/>
    <property type="match status" value="1"/>
</dbReference>
<evidence type="ECO:0000259" key="3">
    <source>
        <dbReference type="Pfam" id="PF00814"/>
    </source>
</evidence>
<dbReference type="PANTHER" id="PTHR31157:SF1">
    <property type="entry name" value="SCP DOMAIN-CONTAINING PROTEIN"/>
    <property type="match status" value="1"/>
</dbReference>
<dbReference type="InterPro" id="IPR035940">
    <property type="entry name" value="CAP_sf"/>
</dbReference>
<dbReference type="InterPro" id="IPR000905">
    <property type="entry name" value="Gcp-like_dom"/>
</dbReference>
<evidence type="ECO:0000313" key="4">
    <source>
        <dbReference type="EMBL" id="KKQ75110.1"/>
    </source>
</evidence>
<dbReference type="Gene3D" id="3.30.420.40">
    <property type="match status" value="1"/>
</dbReference>
<feature type="transmembrane region" description="Helical" evidence="1">
    <location>
        <begin position="343"/>
        <end position="364"/>
    </location>
</feature>
<dbReference type="PATRIC" id="fig|1618569.3.peg.472"/>
<dbReference type="EMBL" id="LBUZ01000017">
    <property type="protein sequence ID" value="KKQ75110.1"/>
    <property type="molecule type" value="Genomic_DNA"/>
</dbReference>
<keyword evidence="1" id="KW-0472">Membrane</keyword>
<feature type="domain" description="Gcp-like" evidence="3">
    <location>
        <begin position="35"/>
        <end position="86"/>
    </location>
</feature>
<keyword evidence="1" id="KW-0812">Transmembrane</keyword>
<dbReference type="SUPFAM" id="SSF55797">
    <property type="entry name" value="PR-1-like"/>
    <property type="match status" value="1"/>
</dbReference>
<dbReference type="SUPFAM" id="SSF53067">
    <property type="entry name" value="Actin-like ATPase domain"/>
    <property type="match status" value="1"/>
</dbReference>
<feature type="transmembrane region" description="Helical" evidence="1">
    <location>
        <begin position="312"/>
        <end position="331"/>
    </location>
</feature>
<feature type="transmembrane region" description="Helical" evidence="1">
    <location>
        <begin position="73"/>
        <end position="93"/>
    </location>
</feature>
<dbReference type="Gene3D" id="3.40.33.10">
    <property type="entry name" value="CAP"/>
    <property type="match status" value="1"/>
</dbReference>
<dbReference type="CDD" id="cd05379">
    <property type="entry name" value="CAP_bacterial"/>
    <property type="match status" value="1"/>
</dbReference>